<dbReference type="PANTHER" id="PTHR48106:SF8">
    <property type="entry name" value="OS02G0805600 PROTEIN"/>
    <property type="match status" value="1"/>
</dbReference>
<dbReference type="Pfam" id="PF00107">
    <property type="entry name" value="ADH_zinc_N"/>
    <property type="match status" value="1"/>
</dbReference>
<organism evidence="4 5">
    <name type="scientific">Serratia rubidaea</name>
    <name type="common">Serratia marinorubra</name>
    <dbReference type="NCBI Taxonomy" id="61652"/>
    <lineage>
        <taxon>Bacteria</taxon>
        <taxon>Pseudomonadati</taxon>
        <taxon>Pseudomonadota</taxon>
        <taxon>Gammaproteobacteria</taxon>
        <taxon>Enterobacterales</taxon>
        <taxon>Yersiniaceae</taxon>
        <taxon>Serratia</taxon>
    </lineage>
</organism>
<gene>
    <name evidence="4" type="primary">ppsC</name>
    <name evidence="4" type="ORF">NCTC9419_05348</name>
</gene>
<dbReference type="SUPFAM" id="SSF51735">
    <property type="entry name" value="NAD(P)-binding Rossmann-fold domains"/>
    <property type="match status" value="1"/>
</dbReference>
<evidence type="ECO:0000256" key="2">
    <source>
        <dbReference type="ARBA" id="ARBA00023002"/>
    </source>
</evidence>
<dbReference type="PANTHER" id="PTHR48106">
    <property type="entry name" value="QUINONE OXIDOREDUCTASE PIG3-RELATED"/>
    <property type="match status" value="1"/>
</dbReference>
<evidence type="ECO:0000256" key="1">
    <source>
        <dbReference type="ARBA" id="ARBA00022857"/>
    </source>
</evidence>
<dbReference type="SUPFAM" id="SSF50129">
    <property type="entry name" value="GroES-like"/>
    <property type="match status" value="1"/>
</dbReference>
<dbReference type="GO" id="GO:0004315">
    <property type="term" value="F:3-oxoacyl-[acyl-carrier-protein] synthase activity"/>
    <property type="evidence" value="ECO:0007669"/>
    <property type="project" value="UniProtKB-EC"/>
</dbReference>
<accession>A0A3S4FW53</accession>
<reference evidence="4 5" key="1">
    <citation type="submission" date="2018-12" db="EMBL/GenBank/DDBJ databases">
        <authorList>
            <consortium name="Pathogen Informatics"/>
        </authorList>
    </citation>
    <scope>NUCLEOTIDE SEQUENCE [LARGE SCALE GENOMIC DNA]</scope>
    <source>
        <strain evidence="4 5">NCTC9419</strain>
    </source>
</reference>
<dbReference type="Proteomes" id="UP000271603">
    <property type="component" value="Chromosome"/>
</dbReference>
<keyword evidence="1" id="KW-0521">NADP</keyword>
<dbReference type="EMBL" id="LR134155">
    <property type="protein sequence ID" value="VEA73713.1"/>
    <property type="molecule type" value="Genomic_DNA"/>
</dbReference>
<dbReference type="STRING" id="61652.AXX16_2879"/>
<dbReference type="InterPro" id="IPR020843">
    <property type="entry name" value="ER"/>
</dbReference>
<dbReference type="AlphaFoldDB" id="A0A3S4FW53"/>
<dbReference type="Gene3D" id="3.40.50.720">
    <property type="entry name" value="NAD(P)-binding Rossmann-like Domain"/>
    <property type="match status" value="1"/>
</dbReference>
<dbReference type="Gene3D" id="3.90.180.10">
    <property type="entry name" value="Medium-chain alcohol dehydrogenases, catalytic domain"/>
    <property type="match status" value="1"/>
</dbReference>
<proteinExistence type="predicted"/>
<evidence type="ECO:0000313" key="5">
    <source>
        <dbReference type="Proteomes" id="UP000271603"/>
    </source>
</evidence>
<dbReference type="GO" id="GO:0070402">
    <property type="term" value="F:NADPH binding"/>
    <property type="evidence" value="ECO:0007669"/>
    <property type="project" value="TreeGrafter"/>
</dbReference>
<name>A0A3S4FW53_SERRU</name>
<dbReference type="InterPro" id="IPR036291">
    <property type="entry name" value="NAD(P)-bd_dom_sf"/>
</dbReference>
<evidence type="ECO:0000313" key="4">
    <source>
        <dbReference type="EMBL" id="VEA73713.1"/>
    </source>
</evidence>
<dbReference type="NCBIfam" id="TIGR02824">
    <property type="entry name" value="quinone_pig3"/>
    <property type="match status" value="1"/>
</dbReference>
<dbReference type="InterPro" id="IPR013149">
    <property type="entry name" value="ADH-like_C"/>
</dbReference>
<feature type="domain" description="Enoyl reductase (ER)" evidence="3">
    <location>
        <begin position="23"/>
        <end position="337"/>
    </location>
</feature>
<keyword evidence="4" id="KW-0012">Acyltransferase</keyword>
<keyword evidence="4" id="KW-0808">Transferase</keyword>
<dbReference type="InterPro" id="IPR011032">
    <property type="entry name" value="GroES-like_sf"/>
</dbReference>
<protein>
    <submittedName>
        <fullName evidence="4">Beta-ketoacyl-acyl-carrier-protein synthase I</fullName>
        <ecNumber evidence="4">2.3.1.41</ecNumber>
    </submittedName>
</protein>
<dbReference type="InterPro" id="IPR013154">
    <property type="entry name" value="ADH-like_N"/>
</dbReference>
<sequence length="340" mass="36037">MSVETNGTALPASMKQIIIREAGGPEVLQAVSAELPRPGAGEVLVRVRAAGINRPDIMQRQGLYPMPAGVTPIPGLEIAGEIVERGEGATRFALGANVCALTDGGGYAEYCVVPETQLLPVPQGFSMEQAAALPETFFTVWANLLADQRVKPGDSVLIHGGTSGIGTTALMLCRALGITAYATAGSDEKCAAITELGGIGINYRSEDFVAAIARHTNGVGVDAVLDIMGGSYFNQNIEVLKKDGQLIIIGFLGGVEAEKANLMKLVLKRARVTGSTMRARSKAEKAQIARELQQHVWPLLESGQCRPPLIYQTWPLDDVARAHQEMDSGKHIGKIVLTIG</sequence>
<dbReference type="EC" id="2.3.1.41" evidence="4"/>
<dbReference type="SMART" id="SM00829">
    <property type="entry name" value="PKS_ER"/>
    <property type="match status" value="1"/>
</dbReference>
<dbReference type="InterPro" id="IPR014189">
    <property type="entry name" value="Quinone_OxRdtase_PIG3"/>
</dbReference>
<dbReference type="GO" id="GO:0016651">
    <property type="term" value="F:oxidoreductase activity, acting on NAD(P)H"/>
    <property type="evidence" value="ECO:0007669"/>
    <property type="project" value="TreeGrafter"/>
</dbReference>
<evidence type="ECO:0000259" key="3">
    <source>
        <dbReference type="SMART" id="SM00829"/>
    </source>
</evidence>
<dbReference type="CDD" id="cd05276">
    <property type="entry name" value="p53_inducible_oxidoreductase"/>
    <property type="match status" value="1"/>
</dbReference>
<keyword evidence="2" id="KW-0560">Oxidoreductase</keyword>
<dbReference type="Pfam" id="PF08240">
    <property type="entry name" value="ADH_N"/>
    <property type="match status" value="1"/>
</dbReference>